<dbReference type="SMART" id="SM00018">
    <property type="entry name" value="PD"/>
    <property type="match status" value="1"/>
</dbReference>
<dbReference type="InterPro" id="IPR055355">
    <property type="entry name" value="ZP-C"/>
</dbReference>
<evidence type="ECO:0000259" key="21">
    <source>
        <dbReference type="PROSITE" id="PS51448"/>
    </source>
</evidence>
<dbReference type="PROSITE" id="PS51448">
    <property type="entry name" value="P_TREFOIL_2"/>
    <property type="match status" value="1"/>
</dbReference>
<evidence type="ECO:0000256" key="11">
    <source>
        <dbReference type="ARBA" id="ARBA00023279"/>
    </source>
</evidence>
<dbReference type="PROSITE" id="PS00682">
    <property type="entry name" value="ZP_1"/>
    <property type="match status" value="1"/>
</dbReference>
<evidence type="ECO:0000259" key="20">
    <source>
        <dbReference type="PROSITE" id="PS51034"/>
    </source>
</evidence>
<dbReference type="Proteomes" id="UP001318040">
    <property type="component" value="Chromosome 9"/>
</dbReference>
<dbReference type="Gene3D" id="2.60.40.4100">
    <property type="entry name" value="Zona pellucida, ZP-C domain"/>
    <property type="match status" value="1"/>
</dbReference>
<keyword evidence="2" id="KW-1003">Cell membrane</keyword>
<keyword evidence="5" id="KW-0165">Cleavage on pair of basic residues</keyword>
<evidence type="ECO:0000256" key="3">
    <source>
        <dbReference type="ARBA" id="ARBA00022525"/>
    </source>
</evidence>
<dbReference type="GO" id="GO:0060468">
    <property type="term" value="P:prevention of polyspermy"/>
    <property type="evidence" value="ECO:0007669"/>
    <property type="project" value="TreeGrafter"/>
</dbReference>
<dbReference type="InterPro" id="IPR000519">
    <property type="entry name" value="P_trefoil_dom"/>
</dbReference>
<keyword evidence="3" id="KW-0964">Secreted</keyword>
<dbReference type="GO" id="GO:0005886">
    <property type="term" value="C:plasma membrane"/>
    <property type="evidence" value="ECO:0007669"/>
    <property type="project" value="UniProtKB-SubCell"/>
</dbReference>
<keyword evidence="4" id="KW-0272">Extracellular matrix</keyword>
<dbReference type="InterPro" id="IPR017977">
    <property type="entry name" value="ZP_dom_CS"/>
</dbReference>
<keyword evidence="6 18" id="KW-0812">Transmembrane</keyword>
<evidence type="ECO:0000313" key="22">
    <source>
        <dbReference type="Proteomes" id="UP001318040"/>
    </source>
</evidence>
<feature type="domain" description="P-type" evidence="21">
    <location>
        <begin position="159"/>
        <end position="198"/>
    </location>
</feature>
<proteinExistence type="predicted"/>
<dbReference type="GO" id="GO:0035804">
    <property type="term" value="F:structural constituent of egg coat"/>
    <property type="evidence" value="ECO:0007669"/>
    <property type="project" value="TreeGrafter"/>
</dbReference>
<evidence type="ECO:0000256" key="19">
    <source>
        <dbReference type="SAM" id="SignalP"/>
    </source>
</evidence>
<evidence type="ECO:0000256" key="5">
    <source>
        <dbReference type="ARBA" id="ARBA00022685"/>
    </source>
</evidence>
<dbReference type="InterPro" id="IPR051148">
    <property type="entry name" value="Zona_Pellucida_Domain_gp"/>
</dbReference>
<evidence type="ECO:0000256" key="10">
    <source>
        <dbReference type="ARBA" id="ARBA00023180"/>
    </source>
</evidence>
<dbReference type="PROSITE" id="PS51034">
    <property type="entry name" value="ZP_2"/>
    <property type="match status" value="1"/>
</dbReference>
<organism evidence="22 23">
    <name type="scientific">Petromyzon marinus</name>
    <name type="common">Sea lamprey</name>
    <dbReference type="NCBI Taxonomy" id="7757"/>
    <lineage>
        <taxon>Eukaryota</taxon>
        <taxon>Metazoa</taxon>
        <taxon>Chordata</taxon>
        <taxon>Craniata</taxon>
        <taxon>Vertebrata</taxon>
        <taxon>Cyclostomata</taxon>
        <taxon>Hyperoartia</taxon>
        <taxon>Petromyzontiformes</taxon>
        <taxon>Petromyzontidae</taxon>
        <taxon>Petromyzon</taxon>
    </lineage>
</organism>
<evidence type="ECO:0000256" key="12">
    <source>
        <dbReference type="ARBA" id="ARBA00024183"/>
    </source>
</evidence>
<evidence type="ECO:0000256" key="18">
    <source>
        <dbReference type="SAM" id="Phobius"/>
    </source>
</evidence>
<evidence type="ECO:0000256" key="1">
    <source>
        <dbReference type="ARBA" id="ARBA00004251"/>
    </source>
</evidence>
<dbReference type="RefSeq" id="XP_032806390.1">
    <property type="nucleotide sequence ID" value="XM_032950499.1"/>
</dbReference>
<feature type="signal peptide" evidence="19">
    <location>
        <begin position="1"/>
        <end position="26"/>
    </location>
</feature>
<keyword evidence="19" id="KW-0732">Signal</keyword>
<dbReference type="GO" id="GO:0032190">
    <property type="term" value="F:acrosin binding"/>
    <property type="evidence" value="ECO:0007669"/>
    <property type="project" value="TreeGrafter"/>
</dbReference>
<feature type="domain" description="ZP" evidence="20">
    <location>
        <begin position="200"/>
        <end position="473"/>
    </location>
</feature>
<dbReference type="InterPro" id="IPR055356">
    <property type="entry name" value="ZP-N"/>
</dbReference>
<keyword evidence="9 17" id="KW-1015">Disulfide bond</keyword>
<dbReference type="GeneID" id="116940543"/>
<dbReference type="InterPro" id="IPR044913">
    <property type="entry name" value="P_trefoil_dom_sf"/>
</dbReference>
<evidence type="ECO:0000256" key="7">
    <source>
        <dbReference type="ARBA" id="ARBA00022989"/>
    </source>
</evidence>
<dbReference type="KEGG" id="pmrn:116940543"/>
<accession>A0AAJ7WQN0</accession>
<protein>
    <recommendedName>
        <fullName evidence="14">Zona pellucida sperm-binding protein 4</fullName>
    </recommendedName>
    <alternativeName>
        <fullName evidence="16">Zona pellucida glycoprotein 4</fullName>
    </alternativeName>
    <alternativeName>
        <fullName evidence="15">Zona pellucida protein B</fullName>
    </alternativeName>
</protein>
<reference evidence="23" key="1">
    <citation type="submission" date="2025-08" db="UniProtKB">
        <authorList>
            <consortium name="RefSeq"/>
        </authorList>
    </citation>
    <scope>IDENTIFICATION</scope>
    <source>
        <tissue evidence="23">Sperm</tissue>
    </source>
</reference>
<evidence type="ECO:0000256" key="13">
    <source>
        <dbReference type="ARBA" id="ARBA00037545"/>
    </source>
</evidence>
<comment type="subcellular location">
    <subcellularLocation>
        <location evidence="1">Cell membrane</location>
        <topology evidence="1">Single-pass type I membrane protein</topology>
    </subcellularLocation>
    <subcellularLocation>
        <location evidence="12">Zona pellucida</location>
    </subcellularLocation>
</comment>
<dbReference type="InterPro" id="IPR001507">
    <property type="entry name" value="ZP_dom"/>
</dbReference>
<evidence type="ECO:0000256" key="2">
    <source>
        <dbReference type="ARBA" id="ARBA00022475"/>
    </source>
</evidence>
<evidence type="ECO:0000256" key="6">
    <source>
        <dbReference type="ARBA" id="ARBA00022692"/>
    </source>
</evidence>
<feature type="transmembrane region" description="Helical" evidence="18">
    <location>
        <begin position="516"/>
        <end position="537"/>
    </location>
</feature>
<evidence type="ECO:0000256" key="9">
    <source>
        <dbReference type="ARBA" id="ARBA00023157"/>
    </source>
</evidence>
<evidence type="ECO:0000256" key="14">
    <source>
        <dbReference type="ARBA" id="ARBA00040238"/>
    </source>
</evidence>
<keyword evidence="11" id="KW-0278">Fertilization</keyword>
<dbReference type="Pfam" id="PF23344">
    <property type="entry name" value="ZP-N"/>
    <property type="match status" value="1"/>
</dbReference>
<dbReference type="Pfam" id="PF00100">
    <property type="entry name" value="Zona_pellucida"/>
    <property type="match status" value="1"/>
</dbReference>
<evidence type="ECO:0000256" key="17">
    <source>
        <dbReference type="PROSITE-ProRule" id="PRU00779"/>
    </source>
</evidence>
<comment type="caution">
    <text evidence="17">Lacks conserved residue(s) required for the propagation of feature annotation.</text>
</comment>
<dbReference type="SMART" id="SM00241">
    <property type="entry name" value="ZP"/>
    <property type="match status" value="1"/>
</dbReference>
<keyword evidence="8 18" id="KW-0472">Membrane</keyword>
<keyword evidence="10" id="KW-0325">Glycoprotein</keyword>
<gene>
    <name evidence="23" type="primary">LOC116940543</name>
</gene>
<comment type="function">
    <text evidence="13">Component of the zona pellucida, an extracellular matrix surrounding oocytes which mediates sperm binding, induction of the acrosome reaction and prevents post-fertilization polyspermy. The zona pellucida is composed of 3 to 4 glycoproteins, ZP1, ZP2, ZP3, and ZP4. ZP4 may act as a sperm receptor.</text>
</comment>
<name>A0AAJ7WQN0_PETMA</name>
<feature type="disulfide bond" evidence="17">
    <location>
        <begin position="170"/>
        <end position="185"/>
    </location>
</feature>
<feature type="chain" id="PRO_5042524128" description="Zona pellucida sperm-binding protein 4" evidence="19">
    <location>
        <begin position="27"/>
        <end position="569"/>
    </location>
</feature>
<dbReference type="Pfam" id="PF00088">
    <property type="entry name" value="Trefoil"/>
    <property type="match status" value="1"/>
</dbReference>
<keyword evidence="22" id="KW-1185">Reference proteome</keyword>
<dbReference type="PANTHER" id="PTHR23343:SF31">
    <property type="entry name" value="ZONA PELLUCIDA SPERM-BINDING PROTEIN 4"/>
    <property type="match status" value="1"/>
</dbReference>
<evidence type="ECO:0000256" key="8">
    <source>
        <dbReference type="ARBA" id="ARBA00023136"/>
    </source>
</evidence>
<dbReference type="GO" id="GO:0007339">
    <property type="term" value="P:binding of sperm to zona pellucida"/>
    <property type="evidence" value="ECO:0007669"/>
    <property type="project" value="TreeGrafter"/>
</dbReference>
<dbReference type="GO" id="GO:0035805">
    <property type="term" value="C:egg coat"/>
    <property type="evidence" value="ECO:0007669"/>
    <property type="project" value="UniProtKB-SubCell"/>
</dbReference>
<keyword evidence="7 18" id="KW-1133">Transmembrane helix</keyword>
<dbReference type="InterPro" id="IPR042235">
    <property type="entry name" value="ZP-C_dom"/>
</dbReference>
<evidence type="ECO:0000256" key="15">
    <source>
        <dbReference type="ARBA" id="ARBA00042273"/>
    </source>
</evidence>
<evidence type="ECO:0000256" key="16">
    <source>
        <dbReference type="ARBA" id="ARBA00042573"/>
    </source>
</evidence>
<dbReference type="Gene3D" id="2.60.40.3210">
    <property type="entry name" value="Zona pellucida, ZP-N domain"/>
    <property type="match status" value="1"/>
</dbReference>
<sequence length="569" mass="62836">MGSLSLAGVLLRVVVWSLVGKLFSHAKSPSSSARVLLTGAPKNLEVMCHPTTVGFFFWQGGGPGTSYRVLLLDSQNADVPAESLAEECGYRLDRHPGCMQFTAPNGACNVKTQNEQRTLTIKLEENWLGKKQRDWTFTVRCPMHMRSLRAGAGRAAAAATCTPVNGLHRCGIAPTTRDECVQRGCCYDPVQQSCFYGEPVCTSDGRFVIAVSRHVTSPPLNLSTLHLRGDRQSCGPVVTATDFVVFNFSMSSCGATTRWVGEELVYETQLIADHELCVDGNVAITNSATYKLVLQCRFHGKDDLQLGVTVATLPPPRPVTGAGPLYLELRIARDGRYLDYYSQFPVVKFLRDPIFLEVRLLDHPDPNLVLVLQDCWATPTPDPLNSVQWRVLDNHCPFSGDDYQTVLHPMSEFPSVLLSSHYKRFEVKTFVFTGPQDAMVPYGKLYFHCSAYVCKGGDESSCVPGCSSKFKRHLTTKDGDVDLSLVTANEPVLLVQEEKRSQHLTNESVGDDGSTLANAAITLFFGSVVVIACAMYYRRLCTQRGLFVPKRPSPMLSMVNTEQWCGSEY</sequence>
<evidence type="ECO:0000313" key="23">
    <source>
        <dbReference type="RefSeq" id="XP_032806390.1"/>
    </source>
</evidence>
<dbReference type="SUPFAM" id="SSF57492">
    <property type="entry name" value="Trefoil"/>
    <property type="match status" value="1"/>
</dbReference>
<dbReference type="PANTHER" id="PTHR23343">
    <property type="entry name" value="ZONA PELLUCIDA SPERM-BINDING PROTEIN"/>
    <property type="match status" value="1"/>
</dbReference>
<dbReference type="CDD" id="cd00111">
    <property type="entry name" value="Trefoil"/>
    <property type="match status" value="1"/>
</dbReference>
<evidence type="ECO:0000256" key="4">
    <source>
        <dbReference type="ARBA" id="ARBA00022530"/>
    </source>
</evidence>
<dbReference type="AlphaFoldDB" id="A0AAJ7WQN0"/>